<feature type="domain" description="Major facilitator superfamily (MFS) profile" evidence="7">
    <location>
        <begin position="25"/>
        <end position="443"/>
    </location>
</feature>
<dbReference type="AlphaFoldDB" id="A0A0B6S846"/>
<dbReference type="InterPro" id="IPR036259">
    <property type="entry name" value="MFS_trans_sf"/>
</dbReference>
<dbReference type="InterPro" id="IPR020846">
    <property type="entry name" value="MFS_dom"/>
</dbReference>
<keyword evidence="5 6" id="KW-0472">Membrane</keyword>
<gene>
    <name evidence="8" type="ORF">BGL_2c03200</name>
</gene>
<dbReference type="SUPFAM" id="SSF103473">
    <property type="entry name" value="MFS general substrate transporter"/>
    <property type="match status" value="1"/>
</dbReference>
<keyword evidence="9" id="KW-1185">Reference proteome</keyword>
<dbReference type="KEGG" id="bpla:bpln_2g03700"/>
<dbReference type="Pfam" id="PF07690">
    <property type="entry name" value="MFS_1"/>
    <property type="match status" value="1"/>
</dbReference>
<feature type="transmembrane region" description="Helical" evidence="6">
    <location>
        <begin position="21"/>
        <end position="38"/>
    </location>
</feature>
<dbReference type="EMBL" id="CP002581">
    <property type="protein sequence ID" value="AJK48416.1"/>
    <property type="molecule type" value="Genomic_DNA"/>
</dbReference>
<keyword evidence="3 6" id="KW-0812">Transmembrane</keyword>
<dbReference type="PIRSF" id="PIRSF002808">
    <property type="entry name" value="Hexose_phosphate_transp"/>
    <property type="match status" value="1"/>
</dbReference>
<keyword evidence="4 6" id="KW-1133">Transmembrane helix</keyword>
<dbReference type="InterPro" id="IPR000849">
    <property type="entry name" value="Sugar_P_transporter"/>
</dbReference>
<proteinExistence type="predicted"/>
<sequence length="458" mass="48472">MKSIDITRSNGAVASGRIGHFRYWILALIFSVTVLNYADRATLSIAGTFVSRDLGLTPAALGVVFSAFGWAYAIGQVPGGWLLDRYGARRVYGASIVLWSLFTISQGTVSLIGSAAGATAALFVMRFMLGLVESPAFPGNARIVATWFPTNERGTASALFNSAQYLAVVIFTPLMAWLTHRLGWHQVFFFMGALGLAMAVLWFAVLRDPASHPRMSRAEYEHVAANGALVGLDDAKAGPRRRFTSREIGALFTSRTLWAVYIGQYCITALTYFFITWFPIYLVKARGMNIMTVGFVAALPAICGFSGGVLGGMLSDFLIRRGVATSAARKTPFLLGMVLATSLMLAPWAGSDAAVIVIVSLAFFGKGLGAIGWAVLADVAPRDMTGLSGGIFNGIGNTAGIVTPLVIGFVVAATGSFDRALWFVGAHGIVAILAYGVLAGRFERVALPAPAASGPGGR</sequence>
<accession>A0A0B6S846</accession>
<evidence type="ECO:0000256" key="5">
    <source>
        <dbReference type="ARBA" id="ARBA00023136"/>
    </source>
</evidence>
<feature type="transmembrane region" description="Helical" evidence="6">
    <location>
        <begin position="158"/>
        <end position="178"/>
    </location>
</feature>
<comment type="subcellular location">
    <subcellularLocation>
        <location evidence="1">Cell membrane</location>
        <topology evidence="1">Multi-pass membrane protein</topology>
    </subcellularLocation>
</comment>
<evidence type="ECO:0000256" key="6">
    <source>
        <dbReference type="SAM" id="Phobius"/>
    </source>
</evidence>
<dbReference type="HOGENOM" id="CLU_001265_5_1_4"/>
<feature type="transmembrane region" description="Helical" evidence="6">
    <location>
        <begin position="331"/>
        <end position="349"/>
    </location>
</feature>
<dbReference type="PANTHER" id="PTHR11662">
    <property type="entry name" value="SOLUTE CARRIER FAMILY 17"/>
    <property type="match status" value="1"/>
</dbReference>
<feature type="transmembrane region" description="Helical" evidence="6">
    <location>
        <begin position="391"/>
        <end position="414"/>
    </location>
</feature>
<dbReference type="Gene3D" id="1.20.1250.20">
    <property type="entry name" value="MFS general substrate transporter like domains"/>
    <property type="match status" value="2"/>
</dbReference>
<evidence type="ECO:0000313" key="9">
    <source>
        <dbReference type="Proteomes" id="UP000031838"/>
    </source>
</evidence>
<dbReference type="GO" id="GO:0022857">
    <property type="term" value="F:transmembrane transporter activity"/>
    <property type="evidence" value="ECO:0007669"/>
    <property type="project" value="InterPro"/>
</dbReference>
<dbReference type="PROSITE" id="PS50850">
    <property type="entry name" value="MFS"/>
    <property type="match status" value="1"/>
</dbReference>
<dbReference type="NCBIfam" id="TIGR00893">
    <property type="entry name" value="2A0114"/>
    <property type="match status" value="1"/>
</dbReference>
<evidence type="ECO:0000256" key="3">
    <source>
        <dbReference type="ARBA" id="ARBA00022692"/>
    </source>
</evidence>
<organism evidence="8 9">
    <name type="scientific">Burkholderia plantarii</name>
    <dbReference type="NCBI Taxonomy" id="41899"/>
    <lineage>
        <taxon>Bacteria</taxon>
        <taxon>Pseudomonadati</taxon>
        <taxon>Pseudomonadota</taxon>
        <taxon>Betaproteobacteria</taxon>
        <taxon>Burkholderiales</taxon>
        <taxon>Burkholderiaceae</taxon>
        <taxon>Burkholderia</taxon>
    </lineage>
</organism>
<evidence type="ECO:0000259" key="7">
    <source>
        <dbReference type="PROSITE" id="PS50850"/>
    </source>
</evidence>
<name>A0A0B6S846_BURPL</name>
<evidence type="ECO:0000313" key="8">
    <source>
        <dbReference type="EMBL" id="AJK48416.1"/>
    </source>
</evidence>
<feature type="transmembrane region" description="Helical" evidence="6">
    <location>
        <begin position="290"/>
        <end position="319"/>
    </location>
</feature>
<dbReference type="Proteomes" id="UP000031838">
    <property type="component" value="Chromosome 2"/>
</dbReference>
<evidence type="ECO:0000256" key="1">
    <source>
        <dbReference type="ARBA" id="ARBA00004651"/>
    </source>
</evidence>
<dbReference type="KEGG" id="bgp:BGL_2c03200"/>
<feature type="transmembrane region" description="Helical" evidence="6">
    <location>
        <begin position="256"/>
        <end position="278"/>
    </location>
</feature>
<feature type="transmembrane region" description="Helical" evidence="6">
    <location>
        <begin position="58"/>
        <end position="75"/>
    </location>
</feature>
<dbReference type="InterPro" id="IPR050382">
    <property type="entry name" value="MFS_Na/Anion_cotransporter"/>
</dbReference>
<dbReference type="GO" id="GO:0005886">
    <property type="term" value="C:plasma membrane"/>
    <property type="evidence" value="ECO:0007669"/>
    <property type="project" value="UniProtKB-SubCell"/>
</dbReference>
<reference evidence="8 9" key="2">
    <citation type="journal article" date="2016" name="Appl. Microbiol. Biotechnol.">
        <title>Mutations improving production and secretion of extracellular lipase by Burkholderia glumae PG1.</title>
        <authorList>
            <person name="Knapp A."/>
            <person name="Voget S."/>
            <person name="Gao R."/>
            <person name="Zaburannyi N."/>
            <person name="Krysciak D."/>
            <person name="Breuer M."/>
            <person name="Hauer B."/>
            <person name="Streit W.R."/>
            <person name="Muller R."/>
            <person name="Daniel R."/>
            <person name="Jaeger K.E."/>
        </authorList>
    </citation>
    <scope>NUCLEOTIDE SEQUENCE [LARGE SCALE GENOMIC DNA]</scope>
    <source>
        <strain evidence="8 9">PG1</strain>
    </source>
</reference>
<evidence type="ECO:0000256" key="4">
    <source>
        <dbReference type="ARBA" id="ARBA00022989"/>
    </source>
</evidence>
<keyword evidence="2" id="KW-1003">Cell membrane</keyword>
<feature type="transmembrane region" description="Helical" evidence="6">
    <location>
        <begin position="184"/>
        <end position="206"/>
    </location>
</feature>
<dbReference type="PANTHER" id="PTHR11662:SF399">
    <property type="entry name" value="FI19708P1-RELATED"/>
    <property type="match status" value="1"/>
</dbReference>
<reference evidence="9" key="1">
    <citation type="submission" date="2011-03" db="EMBL/GenBank/DDBJ databases">
        <authorList>
            <person name="Voget S."/>
            <person name="Streit W.R."/>
            <person name="Jaeger K.E."/>
            <person name="Daniel R."/>
        </authorList>
    </citation>
    <scope>NUCLEOTIDE SEQUENCE [LARGE SCALE GENOMIC DNA]</scope>
    <source>
        <strain evidence="9">PG1</strain>
    </source>
</reference>
<dbReference type="InterPro" id="IPR011701">
    <property type="entry name" value="MFS"/>
</dbReference>
<dbReference type="RefSeq" id="WP_042627059.1">
    <property type="nucleotide sequence ID" value="NZ_BSTO01000012.1"/>
</dbReference>
<dbReference type="OrthoDB" id="8596007at2"/>
<dbReference type="CDD" id="cd17319">
    <property type="entry name" value="MFS_ExuT_GudP_like"/>
    <property type="match status" value="1"/>
</dbReference>
<evidence type="ECO:0000256" key="2">
    <source>
        <dbReference type="ARBA" id="ARBA00022475"/>
    </source>
</evidence>
<feature type="transmembrane region" description="Helical" evidence="6">
    <location>
        <begin position="355"/>
        <end position="379"/>
    </location>
</feature>
<protein>
    <submittedName>
        <fullName evidence="8">Putative glucarate transporter</fullName>
    </submittedName>
</protein>
<feature type="transmembrane region" description="Helical" evidence="6">
    <location>
        <begin position="420"/>
        <end position="438"/>
    </location>
</feature>